<dbReference type="PANTHER" id="PTHR11559">
    <property type="entry name" value="CARBOXYLESTERASE"/>
    <property type="match status" value="1"/>
</dbReference>
<dbReference type="Pfam" id="PF00135">
    <property type="entry name" value="COesterase"/>
    <property type="match status" value="1"/>
</dbReference>
<reference evidence="4 5" key="1">
    <citation type="journal article" date="2022" name="Allergy">
        <title>Genome assembly and annotation of Periplaneta americana reveal a comprehensive cockroach allergen profile.</title>
        <authorList>
            <person name="Wang L."/>
            <person name="Xiong Q."/>
            <person name="Saelim N."/>
            <person name="Wang L."/>
            <person name="Nong W."/>
            <person name="Wan A.T."/>
            <person name="Shi M."/>
            <person name="Liu X."/>
            <person name="Cao Q."/>
            <person name="Hui J.H.L."/>
            <person name="Sookrung N."/>
            <person name="Leung T.F."/>
            <person name="Tungtrongchitr A."/>
            <person name="Tsui S.K.W."/>
        </authorList>
    </citation>
    <scope>NUCLEOTIDE SEQUENCE [LARGE SCALE GENOMIC DNA]</scope>
    <source>
        <strain evidence="4">PWHHKU_190912</strain>
    </source>
</reference>
<dbReference type="InterPro" id="IPR050309">
    <property type="entry name" value="Type-B_Carboxylest/Lipase"/>
</dbReference>
<sequence length="573" mass="64631">GETAPEDDALDSKESIPENIPEDSTEIPPEVNTNEGKLRGTFLRTHQGKKIYAFLGIPYASPPTGSLRFMPPRPPTHWDGVKDATEEGPHCPQLTYPERKYEGSEDCLYLNVYTTRLPSVTSLETSQMDVVVVIHGGGFSHGSGDIAMYGPDYLLDHNVIMVTFNYRLGALGFLATGDEFAPGNYGLKDQIDALRWVRRNIPAFSGNPNSVTLLGAHSGAASVHYHMLSGLSRNLFHQGISQSGTALSPWAHVRAVTARERAFKLGELAGCKKKDLESTEELIKCIRKKPAELLVKESRKIMDYSIGFSYPFVPVEEEVVPDRSKPFLHDRPINIMKKPLPGLWEIPWLVSVTSHEGLPQSLQIMVYPQLMDGLNEEPENNVLKYLGLHVQPEEKAQQIALKIWNFYLQNDSLSYGNLVKLAEMTTDYNYYYGLLKSVKTLVAASGVPIFVYHFSYNRRDPRVSLGVPQGDDTQYIFPDIIAGKKLMTEEQHFHITERLLHIVTNFAHHGDPTPTETPVLNNIMWPLIEPDEFQYVDIGKKVTIKKAFYPERMAFWDHIFKMVDETTPVKDEL</sequence>
<evidence type="ECO:0000259" key="3">
    <source>
        <dbReference type="Pfam" id="PF00135"/>
    </source>
</evidence>
<organism evidence="4 5">
    <name type="scientific">Periplaneta americana</name>
    <name type="common">American cockroach</name>
    <name type="synonym">Blatta americana</name>
    <dbReference type="NCBI Taxonomy" id="6978"/>
    <lineage>
        <taxon>Eukaryota</taxon>
        <taxon>Metazoa</taxon>
        <taxon>Ecdysozoa</taxon>
        <taxon>Arthropoda</taxon>
        <taxon>Hexapoda</taxon>
        <taxon>Insecta</taxon>
        <taxon>Pterygota</taxon>
        <taxon>Neoptera</taxon>
        <taxon>Polyneoptera</taxon>
        <taxon>Dictyoptera</taxon>
        <taxon>Blattodea</taxon>
        <taxon>Blattoidea</taxon>
        <taxon>Blattidae</taxon>
        <taxon>Blattinae</taxon>
        <taxon>Periplaneta</taxon>
    </lineage>
</organism>
<gene>
    <name evidence="4" type="ORF">ANN_04486</name>
</gene>
<feature type="domain" description="Carboxylesterase type B" evidence="3">
    <location>
        <begin position="29"/>
        <end position="556"/>
    </location>
</feature>
<feature type="region of interest" description="Disordered" evidence="2">
    <location>
        <begin position="1"/>
        <end position="36"/>
    </location>
</feature>
<dbReference type="InterPro" id="IPR029058">
    <property type="entry name" value="AB_hydrolase_fold"/>
</dbReference>
<comment type="caution">
    <text evidence="4">The sequence shown here is derived from an EMBL/GenBank/DDBJ whole genome shotgun (WGS) entry which is preliminary data.</text>
</comment>
<name>A0ABQ8TAD4_PERAM</name>
<dbReference type="EMBL" id="JAJSOF020000013">
    <property type="protein sequence ID" value="KAJ4442893.1"/>
    <property type="molecule type" value="Genomic_DNA"/>
</dbReference>
<dbReference type="InterPro" id="IPR002018">
    <property type="entry name" value="CarbesteraseB"/>
</dbReference>
<dbReference type="Gene3D" id="3.40.50.1820">
    <property type="entry name" value="alpha/beta hydrolase"/>
    <property type="match status" value="1"/>
</dbReference>
<evidence type="ECO:0000256" key="2">
    <source>
        <dbReference type="SAM" id="MobiDB-lite"/>
    </source>
</evidence>
<dbReference type="Proteomes" id="UP001148838">
    <property type="component" value="Unassembled WGS sequence"/>
</dbReference>
<protein>
    <recommendedName>
        <fullName evidence="3">Carboxylesterase type B domain-containing protein</fullName>
    </recommendedName>
</protein>
<dbReference type="SUPFAM" id="SSF53474">
    <property type="entry name" value="alpha/beta-Hydrolases"/>
    <property type="match status" value="1"/>
</dbReference>
<keyword evidence="5" id="KW-1185">Reference proteome</keyword>
<evidence type="ECO:0000313" key="4">
    <source>
        <dbReference type="EMBL" id="KAJ4442893.1"/>
    </source>
</evidence>
<keyword evidence="1" id="KW-0325">Glycoprotein</keyword>
<evidence type="ECO:0000256" key="1">
    <source>
        <dbReference type="ARBA" id="ARBA00023180"/>
    </source>
</evidence>
<accession>A0ABQ8TAD4</accession>
<feature type="non-terminal residue" evidence="4">
    <location>
        <position position="1"/>
    </location>
</feature>
<proteinExistence type="predicted"/>
<evidence type="ECO:0000313" key="5">
    <source>
        <dbReference type="Proteomes" id="UP001148838"/>
    </source>
</evidence>